<gene>
    <name evidence="2" type="ORF">BRAD3257_2425</name>
</gene>
<proteinExistence type="predicted"/>
<feature type="compositionally biased region" description="Basic and acidic residues" evidence="1">
    <location>
        <begin position="37"/>
        <end position="52"/>
    </location>
</feature>
<accession>A0A2U3PWK6</accession>
<sequence length="58" mass="6311">MDGNETRALFRPLPGGRSRVGAEASPFPAMELPAVELGRHKENSSKSRDADFPKTSIK</sequence>
<reference evidence="2 3" key="1">
    <citation type="submission" date="2018-03" db="EMBL/GenBank/DDBJ databases">
        <authorList>
            <person name="Gully D."/>
        </authorList>
    </citation>
    <scope>NUCLEOTIDE SEQUENCE [LARGE SCALE GENOMIC DNA]</scope>
    <source>
        <strain evidence="2">ORS3257</strain>
    </source>
</reference>
<dbReference type="Proteomes" id="UP000246085">
    <property type="component" value="Chromosome BRAD3257"/>
</dbReference>
<protein>
    <submittedName>
        <fullName evidence="2">Uncharacterized protein</fullName>
    </submittedName>
</protein>
<name>A0A2U3PWK6_9BRAD</name>
<evidence type="ECO:0000313" key="3">
    <source>
        <dbReference type="Proteomes" id="UP000246085"/>
    </source>
</evidence>
<dbReference type="KEGG" id="bvz:BRAD3257_2425"/>
<evidence type="ECO:0000256" key="1">
    <source>
        <dbReference type="SAM" id="MobiDB-lite"/>
    </source>
</evidence>
<evidence type="ECO:0000313" key="2">
    <source>
        <dbReference type="EMBL" id="SPP93499.1"/>
    </source>
</evidence>
<dbReference type="EMBL" id="LS398110">
    <property type="protein sequence ID" value="SPP93499.1"/>
    <property type="molecule type" value="Genomic_DNA"/>
</dbReference>
<dbReference type="AlphaFoldDB" id="A0A2U3PWK6"/>
<feature type="region of interest" description="Disordered" evidence="1">
    <location>
        <begin position="1"/>
        <end position="58"/>
    </location>
</feature>
<organism evidence="2 3">
    <name type="scientific">Bradyrhizobium vignae</name>
    <dbReference type="NCBI Taxonomy" id="1549949"/>
    <lineage>
        <taxon>Bacteria</taxon>
        <taxon>Pseudomonadati</taxon>
        <taxon>Pseudomonadota</taxon>
        <taxon>Alphaproteobacteria</taxon>
        <taxon>Hyphomicrobiales</taxon>
        <taxon>Nitrobacteraceae</taxon>
        <taxon>Bradyrhizobium</taxon>
    </lineage>
</organism>